<feature type="transmembrane region" description="Helical" evidence="2">
    <location>
        <begin position="274"/>
        <end position="295"/>
    </location>
</feature>
<evidence type="ECO:0000256" key="2">
    <source>
        <dbReference type="SAM" id="Phobius"/>
    </source>
</evidence>
<comment type="caution">
    <text evidence="3">The sequence shown here is derived from an EMBL/GenBank/DDBJ whole genome shotgun (WGS) entry which is preliminary data.</text>
</comment>
<feature type="transmembrane region" description="Helical" evidence="2">
    <location>
        <begin position="427"/>
        <end position="448"/>
    </location>
</feature>
<accession>A0A840A0A0</accession>
<feature type="transmembrane region" description="Helical" evidence="2">
    <location>
        <begin position="379"/>
        <end position="407"/>
    </location>
</feature>
<feature type="transmembrane region" description="Helical" evidence="2">
    <location>
        <begin position="77"/>
        <end position="93"/>
    </location>
</feature>
<dbReference type="PANTHER" id="PTHR11328">
    <property type="entry name" value="MAJOR FACILITATOR SUPERFAMILY DOMAIN-CONTAINING PROTEIN"/>
    <property type="match status" value="1"/>
</dbReference>
<dbReference type="SUPFAM" id="SSF103473">
    <property type="entry name" value="MFS general substrate transporter"/>
    <property type="match status" value="1"/>
</dbReference>
<dbReference type="PANTHER" id="PTHR11328:SF24">
    <property type="entry name" value="MAJOR FACILITATOR SUPERFAMILY (MFS) PROFILE DOMAIN-CONTAINING PROTEIN"/>
    <property type="match status" value="1"/>
</dbReference>
<dbReference type="AlphaFoldDB" id="A0A840A0A0"/>
<dbReference type="Pfam" id="PF13347">
    <property type="entry name" value="MFS_2"/>
    <property type="match status" value="1"/>
</dbReference>
<evidence type="ECO:0000256" key="1">
    <source>
        <dbReference type="ARBA" id="ARBA00009617"/>
    </source>
</evidence>
<proteinExistence type="inferred from homology"/>
<evidence type="ECO:0000313" key="3">
    <source>
        <dbReference type="EMBL" id="MBB3890930.1"/>
    </source>
</evidence>
<feature type="transmembrane region" description="Helical" evidence="2">
    <location>
        <begin position="37"/>
        <end position="56"/>
    </location>
</feature>
<dbReference type="InterPro" id="IPR036259">
    <property type="entry name" value="MFS_trans_sf"/>
</dbReference>
<comment type="similarity">
    <text evidence="1">Belongs to the sodium:galactoside symporter (TC 2.A.2) family.</text>
</comment>
<feature type="transmembrane region" description="Helical" evidence="2">
    <location>
        <begin position="183"/>
        <end position="203"/>
    </location>
</feature>
<protein>
    <submittedName>
        <fullName evidence="3">Na+/melibiose symporter-like transporter</fullName>
    </submittedName>
</protein>
<dbReference type="InterPro" id="IPR039672">
    <property type="entry name" value="MFS_2"/>
</dbReference>
<dbReference type="Proteomes" id="UP000530564">
    <property type="component" value="Unassembled WGS sequence"/>
</dbReference>
<feature type="transmembrane region" description="Helical" evidence="2">
    <location>
        <begin position="307"/>
        <end position="329"/>
    </location>
</feature>
<dbReference type="GO" id="GO:0005886">
    <property type="term" value="C:plasma membrane"/>
    <property type="evidence" value="ECO:0007669"/>
    <property type="project" value="TreeGrafter"/>
</dbReference>
<feature type="transmembrane region" description="Helical" evidence="2">
    <location>
        <begin position="335"/>
        <end position="358"/>
    </location>
</feature>
<organism evidence="3 4">
    <name type="scientific">Phenylobacterium haematophilum</name>
    <dbReference type="NCBI Taxonomy" id="98513"/>
    <lineage>
        <taxon>Bacteria</taxon>
        <taxon>Pseudomonadati</taxon>
        <taxon>Pseudomonadota</taxon>
        <taxon>Alphaproteobacteria</taxon>
        <taxon>Caulobacterales</taxon>
        <taxon>Caulobacteraceae</taxon>
        <taxon>Phenylobacterium</taxon>
    </lineage>
</organism>
<dbReference type="GO" id="GO:0008643">
    <property type="term" value="P:carbohydrate transport"/>
    <property type="evidence" value="ECO:0007669"/>
    <property type="project" value="InterPro"/>
</dbReference>
<keyword evidence="4" id="KW-1185">Reference proteome</keyword>
<reference evidence="3 4" key="1">
    <citation type="submission" date="2020-08" db="EMBL/GenBank/DDBJ databases">
        <title>Genomic Encyclopedia of Type Strains, Phase IV (KMG-IV): sequencing the most valuable type-strain genomes for metagenomic binning, comparative biology and taxonomic classification.</title>
        <authorList>
            <person name="Goeker M."/>
        </authorList>
    </citation>
    <scope>NUCLEOTIDE SEQUENCE [LARGE SCALE GENOMIC DNA]</scope>
    <source>
        <strain evidence="3 4">DSM 21793</strain>
    </source>
</reference>
<gene>
    <name evidence="3" type="ORF">GGQ61_001647</name>
</gene>
<keyword evidence="2" id="KW-0812">Transmembrane</keyword>
<evidence type="ECO:0000313" key="4">
    <source>
        <dbReference type="Proteomes" id="UP000530564"/>
    </source>
</evidence>
<feature type="transmembrane region" description="Helical" evidence="2">
    <location>
        <begin position="105"/>
        <end position="124"/>
    </location>
</feature>
<dbReference type="Gene3D" id="1.20.1250.20">
    <property type="entry name" value="MFS general substrate transporter like domains"/>
    <property type="match status" value="2"/>
</dbReference>
<sequence length="479" mass="51669">MSVPTKFFYGFGSVAFGVKDQGFSYLLLIFYNQVVGLPSATVGLAIMIALIIDSFLDPIMGQVSDNWRSRWGRRHPFMYAAALPVALSYLLLWNPPQGWSHDALFVYLIVVAVIIRSFITMYEIPSSALAAELTTDYDERTKVMSYRYFFAWWGGLTMTLLALKVFLTPDAEHPVGQLNPAGYVTYGYVAAAVIFFAIIVSAMGTHNQIPRLRIPPARKLSLGQLAKEMVGTLSHKSFLVLMGAGLFNAMAGGLVLSLNLYFNTYFWQLPSAQIAILAMANFISAALAFGFAAPLSKRLGKKQTAQITKVLSFAIAVAPITLRLTGVFPDNSSPALLPILFVQAVFSTGFSIISAILISSMIADVVEDSELRTGRRSEGLFFAAAAFVQKAVSGVGIFASSMILLAIGFPQNAKPGEVSEGVVSNLGLTYLFVLGGLYGAAILCVSLYRITRDSHAASLAKLAAQAEQVEGGEGPERVG</sequence>
<feature type="transmembrane region" description="Helical" evidence="2">
    <location>
        <begin position="238"/>
        <end position="262"/>
    </location>
</feature>
<name>A0A840A0A0_9CAUL</name>
<keyword evidence="2" id="KW-0472">Membrane</keyword>
<dbReference type="EMBL" id="JACIDK010000002">
    <property type="protein sequence ID" value="MBB3890930.1"/>
    <property type="molecule type" value="Genomic_DNA"/>
</dbReference>
<dbReference type="GO" id="GO:0015293">
    <property type="term" value="F:symporter activity"/>
    <property type="evidence" value="ECO:0007669"/>
    <property type="project" value="InterPro"/>
</dbReference>
<feature type="transmembrane region" description="Helical" evidence="2">
    <location>
        <begin position="145"/>
        <end position="163"/>
    </location>
</feature>
<feature type="transmembrane region" description="Helical" evidence="2">
    <location>
        <begin position="7"/>
        <end position="31"/>
    </location>
</feature>
<keyword evidence="2" id="KW-1133">Transmembrane helix</keyword>
<dbReference type="RefSeq" id="WP_183771408.1">
    <property type="nucleotide sequence ID" value="NZ_JACIDK010000002.1"/>
</dbReference>